<dbReference type="Proteomes" id="UP000005540">
    <property type="component" value="Unassembled WGS sequence"/>
</dbReference>
<dbReference type="OrthoDB" id="9796461at2"/>
<dbReference type="AlphaFoldDB" id="C4FL98"/>
<comment type="caution">
    <text evidence="1">The sequence shown here is derived from an EMBL/GenBank/DDBJ whole genome shotgun (WGS) entry which is preliminary data.</text>
</comment>
<protein>
    <submittedName>
        <fullName evidence="1">Acyltransferase 3</fullName>
    </submittedName>
</protein>
<dbReference type="GO" id="GO:0016746">
    <property type="term" value="F:acyltransferase activity"/>
    <property type="evidence" value="ECO:0007669"/>
    <property type="project" value="UniProtKB-KW"/>
</dbReference>
<dbReference type="EMBL" id="ABZS01000143">
    <property type="protein sequence ID" value="EEP60146.1"/>
    <property type="molecule type" value="Genomic_DNA"/>
</dbReference>
<sequence length="150" mass="17193">MLKKLIFGVLAVINITFAEEITIIGDSLTVGAEKYIRYYIPNAVIDAKVGRKFQEAMDRILDLESKGLLKDIVVIALGTNGYFSVEEGLKVIDYLQSRNKKVVFVNTKVPRWWESDVNNTYEELKRLRPNIKIIDWKTISNVICSRNDIP</sequence>
<evidence type="ECO:0000313" key="2">
    <source>
        <dbReference type="Proteomes" id="UP000005540"/>
    </source>
</evidence>
<keyword evidence="1" id="KW-0808">Transferase</keyword>
<dbReference type="SUPFAM" id="SSF52266">
    <property type="entry name" value="SGNH hydrolase"/>
    <property type="match status" value="1"/>
</dbReference>
<keyword evidence="1" id="KW-0012">Acyltransferase</keyword>
<organism evidence="1 2">
    <name type="scientific">Sulfurihydrogenibium yellowstonense SS-5</name>
    <dbReference type="NCBI Taxonomy" id="432331"/>
    <lineage>
        <taxon>Bacteria</taxon>
        <taxon>Pseudomonadati</taxon>
        <taxon>Aquificota</taxon>
        <taxon>Aquificia</taxon>
        <taxon>Aquificales</taxon>
        <taxon>Hydrogenothermaceae</taxon>
        <taxon>Sulfurihydrogenibium</taxon>
    </lineage>
</organism>
<name>C4FL98_9AQUI</name>
<feature type="non-terminal residue" evidence="1">
    <location>
        <position position="150"/>
    </location>
</feature>
<keyword evidence="2" id="KW-1185">Reference proteome</keyword>
<gene>
    <name evidence="1" type="ORF">SULYE_1352</name>
</gene>
<proteinExistence type="predicted"/>
<accession>C4FL98</accession>
<evidence type="ECO:0000313" key="1">
    <source>
        <dbReference type="EMBL" id="EEP60146.1"/>
    </source>
</evidence>
<reference evidence="1 2" key="1">
    <citation type="submission" date="2009-04" db="EMBL/GenBank/DDBJ databases">
        <authorList>
            <person name="Reysenbach A.-L."/>
            <person name="Heidelberg J.F."/>
            <person name="Nelson W.C."/>
        </authorList>
    </citation>
    <scope>NUCLEOTIDE SEQUENCE [LARGE SCALE GENOMIC DNA]</scope>
    <source>
        <strain evidence="1 2">SS-5</strain>
    </source>
</reference>
<dbReference type="RefSeq" id="WP_007547641.1">
    <property type="nucleotide sequence ID" value="NZ_ABZS01000143.1"/>
</dbReference>